<feature type="non-terminal residue" evidence="1">
    <location>
        <position position="216"/>
    </location>
</feature>
<keyword evidence="2" id="KW-1185">Reference proteome</keyword>
<accession>A0A0S4IZE1</accession>
<reference evidence="2" key="1">
    <citation type="submission" date="2015-09" db="EMBL/GenBank/DDBJ databases">
        <authorList>
            <consortium name="Pathogen Informatics"/>
        </authorList>
    </citation>
    <scope>NUCLEOTIDE SEQUENCE [LARGE SCALE GENOMIC DNA]</scope>
    <source>
        <strain evidence="2">Lake Konstanz</strain>
    </source>
</reference>
<gene>
    <name evidence="1" type="ORF">BSAL_66905</name>
</gene>
<protein>
    <submittedName>
        <fullName evidence="1">Uncharacterized protein</fullName>
    </submittedName>
</protein>
<evidence type="ECO:0000313" key="2">
    <source>
        <dbReference type="Proteomes" id="UP000051952"/>
    </source>
</evidence>
<proteinExistence type="predicted"/>
<evidence type="ECO:0000313" key="1">
    <source>
        <dbReference type="EMBL" id="CUF89494.1"/>
    </source>
</evidence>
<dbReference type="VEuPathDB" id="TriTrypDB:BSAL_66905"/>
<dbReference type="Proteomes" id="UP000051952">
    <property type="component" value="Unassembled WGS sequence"/>
</dbReference>
<name>A0A0S4IZE1_BODSA</name>
<organism evidence="1 2">
    <name type="scientific">Bodo saltans</name>
    <name type="common">Flagellated protozoan</name>
    <dbReference type="NCBI Taxonomy" id="75058"/>
    <lineage>
        <taxon>Eukaryota</taxon>
        <taxon>Discoba</taxon>
        <taxon>Euglenozoa</taxon>
        <taxon>Kinetoplastea</taxon>
        <taxon>Metakinetoplastina</taxon>
        <taxon>Eubodonida</taxon>
        <taxon>Bodonidae</taxon>
        <taxon>Bodo</taxon>
    </lineage>
</organism>
<sequence>MMNSRDVVCARQIGAHHRGPSQKTAAIGFGCTCQPQKSSATARCPPKLCKACVQLAAGDGKQRWIQHSGVAATDEALYAVSMSKRKTQPPVVTPQFVKSLCEPHLIPRVLDDGSSCAPFEALPDRRSLPVDHRCRCSTNLMQLATRVTKAMDELELKHWDEVAQLKKQVALANAISREWQSAFGRTSEGGGKQTTPLDVWSELEALKKEKEDWLRE</sequence>
<dbReference type="EMBL" id="CYKH01000435">
    <property type="protein sequence ID" value="CUF89494.1"/>
    <property type="molecule type" value="Genomic_DNA"/>
</dbReference>
<dbReference type="AlphaFoldDB" id="A0A0S4IZE1"/>